<organism evidence="3 4">
    <name type="scientific">Loa loa</name>
    <name type="common">Eye worm</name>
    <name type="synonym">Filaria loa</name>
    <dbReference type="NCBI Taxonomy" id="7209"/>
    <lineage>
        <taxon>Eukaryota</taxon>
        <taxon>Metazoa</taxon>
        <taxon>Ecdysozoa</taxon>
        <taxon>Nematoda</taxon>
        <taxon>Chromadorea</taxon>
        <taxon>Rhabditida</taxon>
        <taxon>Spirurina</taxon>
        <taxon>Spiruromorpha</taxon>
        <taxon>Filarioidea</taxon>
        <taxon>Onchocercidae</taxon>
        <taxon>Loa</taxon>
    </lineage>
</organism>
<dbReference type="GO" id="GO:0003676">
    <property type="term" value="F:nucleic acid binding"/>
    <property type="evidence" value="ECO:0007669"/>
    <property type="project" value="InterPro"/>
</dbReference>
<dbReference type="InterPro" id="IPR012337">
    <property type="entry name" value="RNaseH-like_sf"/>
</dbReference>
<dbReference type="InterPro" id="IPR005312">
    <property type="entry name" value="DUF1759"/>
</dbReference>
<dbReference type="SUPFAM" id="SSF53098">
    <property type="entry name" value="Ribonuclease H-like"/>
    <property type="match status" value="1"/>
</dbReference>
<dbReference type="GO" id="GO:0015074">
    <property type="term" value="P:DNA integration"/>
    <property type="evidence" value="ECO:0007669"/>
    <property type="project" value="InterPro"/>
</dbReference>
<dbReference type="InterPro" id="IPR040676">
    <property type="entry name" value="DUF5641"/>
</dbReference>
<dbReference type="AlphaFoldDB" id="A0A1I7VPS9"/>
<dbReference type="InterPro" id="IPR001584">
    <property type="entry name" value="Integrase_cat-core"/>
</dbReference>
<dbReference type="Pfam" id="PF18701">
    <property type="entry name" value="DUF5641"/>
    <property type="match status" value="1"/>
</dbReference>
<evidence type="ECO:0000256" key="1">
    <source>
        <dbReference type="SAM" id="MobiDB-lite"/>
    </source>
</evidence>
<dbReference type="Gene3D" id="2.40.70.10">
    <property type="entry name" value="Acid Proteases"/>
    <property type="match status" value="1"/>
</dbReference>
<feature type="domain" description="Integrase catalytic" evidence="2">
    <location>
        <begin position="692"/>
        <end position="877"/>
    </location>
</feature>
<sequence>MVNDKQAIHLQGIPNIQKLTYLTSCFKGEALEAIRGFDIAPENYELIRQVLIDKYGNPATIKKSLYNEFYSIQRNDKEWKSRVEAMEKILRQLEALGEDLEYSSIEVTIESRLPPWILDKRNEEVNRNQKPRQEPVPKRAPHYQKGGETSALSITKQFKSTGKKPSVKHALIVSVRCMQQVIANKGSVHASTAKADTIRRCATKNMALSIMVPTTKKQIQQSFTKSANQPPRQEAVNSTQLEIQEEALVLFDSGSQSSFISKKLANRLSLTETKKEELKLFSFGNQFPKLYQTSKVKFGIRALKSNIIPINAYVLDYLTDKLQIINPTSYDINYITNQKQLDDSEGYWRRPDIIIGADHFFEFMQPYKVHRMSSGFYLLQTKVGPIITGCGYTNMSCKSDSFNINSINVTTVITNQDIDQFWKLEVIGIQEQPNEHDDEKALEQFKNCITKENNRYQVSWPWKDSKINLQDNYGLCYGRLRTQIKRLQTNLSLLERYEEIIKEQLQSNIIEKVTTNIDQEGIIHYLPHDEVLTHCNRNLTLASSKGKLLMMEIQQEDDSDPENTKFQYLFDIRQQEFQQQLKLVEQQTCENWNNLLLLIEWLLIRQAQSEGVNDDEINKWNLFYTEDDKLWRSASRLENSKLPETSKYPIYLPRHNPITELIILQQHENLCHAGITHTLSELRSRSFKLPPMASLPEMRVNQSRAFSYVGVDYFGPLSIKGNMPTKRWIILFTCFTTRAMHLELAEDQSAETFLHAIRRFVARQGYPELILSDIATQFQAFKTIITQVAVSNFLAKGGMTWKNIVPKAPWQGGIYERLIGLTKNALKGAIGRNYLAEKELVTLIAEIEGILNTRPLTYANFDDCVIICPIDFILPNASLHLPMIKNDDTQEEFIPHRLDTREKLIKYWRSTLKTLDIFWEIWRTEYLTSLRERTQGEIISPKGAQKRTPRKGEIVLLNESGIPRGMWKLLRINDVKIDKGQVRNVQVETLTGKLLNRPINVLYPLEVNNDEDHLELNNKESTKVLEIEPDTEELRKPQFRIQNRRNRLLQEPEGKRDGTRPIFMSTTNCLPQPNHSFLKFIKPPLSFFAKVAKKLR</sequence>
<dbReference type="CDD" id="cd00303">
    <property type="entry name" value="retropepsin_like"/>
    <property type="match status" value="1"/>
</dbReference>
<proteinExistence type="predicted"/>
<dbReference type="WBParaSite" id="EN70_4882">
    <property type="protein sequence ID" value="EN70_4882"/>
    <property type="gene ID" value="EN70_4882"/>
</dbReference>
<feature type="region of interest" description="Disordered" evidence="1">
    <location>
        <begin position="124"/>
        <end position="150"/>
    </location>
</feature>
<reference evidence="3" key="1">
    <citation type="submission" date="2012-04" db="EMBL/GenBank/DDBJ databases">
        <title>The Genome Sequence of Loa loa.</title>
        <authorList>
            <consortium name="The Broad Institute Genome Sequencing Platform"/>
            <consortium name="Broad Institute Genome Sequencing Center for Infectious Disease"/>
            <person name="Nutman T.B."/>
            <person name="Fink D.L."/>
            <person name="Russ C."/>
            <person name="Young S."/>
            <person name="Zeng Q."/>
            <person name="Gargeya S."/>
            <person name="Alvarado L."/>
            <person name="Berlin A."/>
            <person name="Chapman S.B."/>
            <person name="Chen Z."/>
            <person name="Freedman E."/>
            <person name="Gellesch M."/>
            <person name="Goldberg J."/>
            <person name="Griggs A."/>
            <person name="Gujja S."/>
            <person name="Heilman E.R."/>
            <person name="Heiman D."/>
            <person name="Howarth C."/>
            <person name="Mehta T."/>
            <person name="Neiman D."/>
            <person name="Pearson M."/>
            <person name="Roberts A."/>
            <person name="Saif S."/>
            <person name="Shea T."/>
            <person name="Shenoy N."/>
            <person name="Sisk P."/>
            <person name="Stolte C."/>
            <person name="Sykes S."/>
            <person name="White J."/>
            <person name="Yandava C."/>
            <person name="Haas B."/>
            <person name="Henn M.R."/>
            <person name="Nusbaum C."/>
            <person name="Birren B."/>
        </authorList>
    </citation>
    <scope>NUCLEOTIDE SEQUENCE [LARGE SCALE GENOMIC DNA]</scope>
</reference>
<feature type="compositionally biased region" description="Basic and acidic residues" evidence="1">
    <location>
        <begin position="124"/>
        <end position="137"/>
    </location>
</feature>
<dbReference type="InterPro" id="IPR008737">
    <property type="entry name" value="DUF1758"/>
</dbReference>
<name>A0A1I7VPS9_LOALO</name>
<accession>A0A1I7VPS9</accession>
<dbReference type="Gene3D" id="3.30.420.10">
    <property type="entry name" value="Ribonuclease H-like superfamily/Ribonuclease H"/>
    <property type="match status" value="1"/>
</dbReference>
<dbReference type="Proteomes" id="UP000095285">
    <property type="component" value="Unassembled WGS sequence"/>
</dbReference>
<dbReference type="PANTHER" id="PTHR47331:SF1">
    <property type="entry name" value="GAG-LIKE PROTEIN"/>
    <property type="match status" value="1"/>
</dbReference>
<dbReference type="InterPro" id="IPR036397">
    <property type="entry name" value="RNaseH_sf"/>
</dbReference>
<dbReference type="PROSITE" id="PS50994">
    <property type="entry name" value="INTEGRASE"/>
    <property type="match status" value="1"/>
</dbReference>
<evidence type="ECO:0000313" key="3">
    <source>
        <dbReference type="Proteomes" id="UP000095285"/>
    </source>
</evidence>
<reference evidence="4" key="2">
    <citation type="submission" date="2016-11" db="UniProtKB">
        <authorList>
            <consortium name="WormBaseParasite"/>
        </authorList>
    </citation>
    <scope>IDENTIFICATION</scope>
</reference>
<evidence type="ECO:0000313" key="4">
    <source>
        <dbReference type="WBParaSite" id="EN70_4882"/>
    </source>
</evidence>
<keyword evidence="3" id="KW-1185">Reference proteome</keyword>
<evidence type="ECO:0000259" key="2">
    <source>
        <dbReference type="PROSITE" id="PS50994"/>
    </source>
</evidence>
<protein>
    <submittedName>
        <fullName evidence="4">Integrase catalytic domain-containing protein</fullName>
    </submittedName>
</protein>
<dbReference type="Pfam" id="PF05585">
    <property type="entry name" value="DUF1758"/>
    <property type="match status" value="1"/>
</dbReference>
<dbReference type="Pfam" id="PF03564">
    <property type="entry name" value="DUF1759"/>
    <property type="match status" value="1"/>
</dbReference>
<dbReference type="InterPro" id="IPR021109">
    <property type="entry name" value="Peptidase_aspartic_dom_sf"/>
</dbReference>
<dbReference type="PANTHER" id="PTHR47331">
    <property type="entry name" value="PHD-TYPE DOMAIN-CONTAINING PROTEIN"/>
    <property type="match status" value="1"/>
</dbReference>